<keyword evidence="1" id="KW-1133">Transmembrane helix</keyword>
<comment type="caution">
    <text evidence="2">The sequence shown here is derived from an EMBL/GenBank/DDBJ whole genome shotgun (WGS) entry which is preliminary data.</text>
</comment>
<organism evidence="2 3">
    <name type="scientific">Saccharopolyspora oryzae</name>
    <dbReference type="NCBI Taxonomy" id="2997343"/>
    <lineage>
        <taxon>Bacteria</taxon>
        <taxon>Bacillati</taxon>
        <taxon>Actinomycetota</taxon>
        <taxon>Actinomycetes</taxon>
        <taxon>Pseudonocardiales</taxon>
        <taxon>Pseudonocardiaceae</taxon>
        <taxon>Saccharopolyspora</taxon>
    </lineage>
</organism>
<gene>
    <name evidence="2" type="ORF">OU415_08320</name>
</gene>
<keyword evidence="3" id="KW-1185">Reference proteome</keyword>
<keyword evidence="1" id="KW-0472">Membrane</keyword>
<sequence length="135" mass="14502">MTTRAQRPRNAFTTTATIIGAAMMLVIGAWCRLDPTGFAEWANWPNHEHFLHDAGVFQIGIGLMMLTALTWRDALAVVLTGFAVVNLLHGINHAVDAGGGRPSDSWILFGTAAVGAAALLTRIRTIRHSGLEVGR</sequence>
<protein>
    <recommendedName>
        <fullName evidence="4">DUF4383 domain-containing protein</fullName>
    </recommendedName>
</protein>
<reference evidence="2 3" key="1">
    <citation type="submission" date="2022-11" db="EMBL/GenBank/DDBJ databases">
        <title>Draft genome sequence of Saccharopolyspora sp. WRP15-2 isolated from rhizosphere soils of wild rice in Thailand.</title>
        <authorList>
            <person name="Duangmal K."/>
            <person name="Kammanee S."/>
            <person name="Muangham S."/>
        </authorList>
    </citation>
    <scope>NUCLEOTIDE SEQUENCE [LARGE SCALE GENOMIC DNA]</scope>
    <source>
        <strain evidence="2 3">WRP15-2</strain>
    </source>
</reference>
<dbReference type="EMBL" id="JAQGLA010000008">
    <property type="protein sequence ID" value="MDA3625438.1"/>
    <property type="molecule type" value="Genomic_DNA"/>
</dbReference>
<feature type="transmembrane region" description="Helical" evidence="1">
    <location>
        <begin position="106"/>
        <end position="123"/>
    </location>
</feature>
<feature type="transmembrane region" description="Helical" evidence="1">
    <location>
        <begin position="74"/>
        <end position="94"/>
    </location>
</feature>
<accession>A0ABT4UUP0</accession>
<keyword evidence="1" id="KW-0812">Transmembrane</keyword>
<proteinExistence type="predicted"/>
<evidence type="ECO:0000256" key="1">
    <source>
        <dbReference type="SAM" id="Phobius"/>
    </source>
</evidence>
<dbReference type="RefSeq" id="WP_270948010.1">
    <property type="nucleotide sequence ID" value="NZ_JAQGLA010000008.1"/>
</dbReference>
<evidence type="ECO:0008006" key="4">
    <source>
        <dbReference type="Google" id="ProtNLM"/>
    </source>
</evidence>
<evidence type="ECO:0000313" key="2">
    <source>
        <dbReference type="EMBL" id="MDA3625438.1"/>
    </source>
</evidence>
<name>A0ABT4UUP0_9PSEU</name>
<dbReference type="Proteomes" id="UP001210380">
    <property type="component" value="Unassembled WGS sequence"/>
</dbReference>
<feature type="transmembrane region" description="Helical" evidence="1">
    <location>
        <begin position="12"/>
        <end position="30"/>
    </location>
</feature>
<feature type="transmembrane region" description="Helical" evidence="1">
    <location>
        <begin position="50"/>
        <end position="69"/>
    </location>
</feature>
<evidence type="ECO:0000313" key="3">
    <source>
        <dbReference type="Proteomes" id="UP001210380"/>
    </source>
</evidence>